<reference evidence="2 3" key="1">
    <citation type="submission" date="2017-03" db="EMBL/GenBank/DDBJ databases">
        <authorList>
            <person name="Afonso C.L."/>
            <person name="Miller P.J."/>
            <person name="Scott M.A."/>
            <person name="Spackman E."/>
            <person name="Goraichik I."/>
            <person name="Dimitrov K.M."/>
            <person name="Suarez D.L."/>
            <person name="Swayne D.E."/>
        </authorList>
    </citation>
    <scope>NUCLEOTIDE SEQUENCE [LARGE SCALE GENOMIC DNA]</scope>
    <source>
        <strain evidence="2">SB41UT1</strain>
    </source>
</reference>
<feature type="region of interest" description="Disordered" evidence="1">
    <location>
        <begin position="76"/>
        <end position="109"/>
    </location>
</feature>
<dbReference type="AlphaFoldDB" id="A0A1X7AK69"/>
<dbReference type="Proteomes" id="UP000196573">
    <property type="component" value="Unassembled WGS sequence"/>
</dbReference>
<keyword evidence="3" id="KW-1185">Reference proteome</keyword>
<name>A0A1X7AK69_9GAMM</name>
<dbReference type="EMBL" id="FWPT01000005">
    <property type="protein sequence ID" value="SMA47048.1"/>
    <property type="molecule type" value="Genomic_DNA"/>
</dbReference>
<evidence type="ECO:0000313" key="2">
    <source>
        <dbReference type="EMBL" id="SMA47048.1"/>
    </source>
</evidence>
<protein>
    <submittedName>
        <fullName evidence="2">Uncharacterized protein</fullName>
    </submittedName>
</protein>
<accession>A0A1X7AK69</accession>
<evidence type="ECO:0000256" key="1">
    <source>
        <dbReference type="SAM" id="MobiDB-lite"/>
    </source>
</evidence>
<feature type="compositionally biased region" description="Low complexity" evidence="1">
    <location>
        <begin position="87"/>
        <end position="107"/>
    </location>
</feature>
<proteinExistence type="predicted"/>
<organism evidence="2 3">
    <name type="scientific">Parendozoicomonas haliclonae</name>
    <dbReference type="NCBI Taxonomy" id="1960125"/>
    <lineage>
        <taxon>Bacteria</taxon>
        <taxon>Pseudomonadati</taxon>
        <taxon>Pseudomonadota</taxon>
        <taxon>Gammaproteobacteria</taxon>
        <taxon>Oceanospirillales</taxon>
        <taxon>Endozoicomonadaceae</taxon>
        <taxon>Parendozoicomonas</taxon>
    </lineage>
</organism>
<evidence type="ECO:0000313" key="3">
    <source>
        <dbReference type="Proteomes" id="UP000196573"/>
    </source>
</evidence>
<sequence length="1083" mass="122993">MHNAPRSALKTGFGRIAKRSGRIVKPTAARPLWRKTVRQFQTLQWQYRQPGRVENPVRPQVAHQHPRSVMPMSVEPELQEPELQRASSPVSPQLSRCSSSSSSSGCELESDMESEACTPSFQGQIVPESDDDLCFLSGEDWFDTESLYWNQSESSPFGPDLTEEPVKNLPVSIPLNKLPQSIVGQGMDDQSPDDQGSIACSMSVDEGYGSSAGSCWYSDVPEWIGTPVEYRPAVEALLRLPAHEREGRVSDWLSRMPEPVSLTELRQVMELSQQYALVDVGATTKRFKERMVETRNADIQDQLKALTEEVLPQDSRDERQHRVLVKAEAARQLKFVRCDDRCYFWLALWLSSQTETRKSYLVEVNYCQPAGYTGKTPNHYLLLIPPADFRQRLNLDQTHALMQQGQLNTDLAETLAEAGFVMVDPTTLTVLPVTSDNLSRHLEMVAHIYGFRHQGELSLSVVERCTKASVVTGEQRRQAKQQARQLIPLAALLAARDNTGYVDHLQRRMNVLGLTPADIWPDKISPQAPWNHSVVYCLRDLYPESDRIRNLIVDDQRPNDFDVMACYRSDRSEYCEALARQTIRYLKLGKSTKECLKRMSEHGFHGDHKDGIWDGRGNPYRIPALPEIPKAFHNQTDWLALGEQGLRAIGVEPERYAMSLKSLLERRMQGVNTGSGGVHSSLTYAYRDIWLDRPEIKTAIKAVETNRPALTRHLIHESGACVPEHLQDLEAYQWTPIDTLQVCDPESMAYRRAMALFLCSGGDAEELAGRLQVAALSRNPDAHDRTLAQVELPAFLRTQFRQWCPEAVRVLMKAWGVQEADPLVLLAEHARSLFDTDYDGDTDVLMKRLETRLRRNPQIFRYTRLVLEDAGEQEMAHHHSAHLRVVWRLVQTTLPQRLRRSMPAGVLEALRPRDDDGLLMMKPGTASWKRGVVRSVRRGLKQGHSLTALAIRLNHSKCYQVDHEGDLDQGSAESEWTFASLHAFLLAQGFPLEKTFRKFGDRALAAKIECGVYRHQRKVKRFDGLLLDGLLSRGFKSADFSSARLSCLRRVLTRPENNPRYKSVAKRDLQARFEQLKRQAKGR</sequence>
<gene>
    <name evidence="2" type="ORF">EHSB41UT_02293</name>
</gene>